<sequence>MQISSFCIQSFKCCNALQIVHVSRQCWSVFFCRQPGPCTKEARNNEKHNRTSKLHFFTLSLSTHSLIFLAMENRHVFVELMSFDYFDTCLAQALAQLNRHMIM</sequence>
<name>A0A224YEL6_9ACAR</name>
<protein>
    <submittedName>
        <fullName evidence="1">Uncharacterized protein</fullName>
    </submittedName>
</protein>
<reference evidence="1" key="1">
    <citation type="journal article" date="2017" name="Parasit. Vectors">
        <title>Sialotranscriptomics of Rhipicephalus zambeziensis reveals intricate expression profiles of secretory proteins and suggests tight temporal transcriptional regulation during blood-feeding.</title>
        <authorList>
            <person name="de Castro M.H."/>
            <person name="de Klerk D."/>
            <person name="Pienaar R."/>
            <person name="Rees D.J.G."/>
            <person name="Mans B.J."/>
        </authorList>
    </citation>
    <scope>NUCLEOTIDE SEQUENCE</scope>
    <source>
        <tissue evidence="1">Salivary glands</tissue>
    </source>
</reference>
<evidence type="ECO:0000313" key="1">
    <source>
        <dbReference type="EMBL" id="MAA12613.1"/>
    </source>
</evidence>
<dbReference type="EMBL" id="GFPF01001467">
    <property type="protein sequence ID" value="MAA12613.1"/>
    <property type="molecule type" value="Transcribed_RNA"/>
</dbReference>
<dbReference type="AlphaFoldDB" id="A0A224YEL6"/>
<proteinExistence type="predicted"/>
<organism evidence="1">
    <name type="scientific">Rhipicephalus zambeziensis</name>
    <dbReference type="NCBI Taxonomy" id="60191"/>
    <lineage>
        <taxon>Eukaryota</taxon>
        <taxon>Metazoa</taxon>
        <taxon>Ecdysozoa</taxon>
        <taxon>Arthropoda</taxon>
        <taxon>Chelicerata</taxon>
        <taxon>Arachnida</taxon>
        <taxon>Acari</taxon>
        <taxon>Parasitiformes</taxon>
        <taxon>Ixodida</taxon>
        <taxon>Ixodoidea</taxon>
        <taxon>Ixodidae</taxon>
        <taxon>Rhipicephalinae</taxon>
        <taxon>Rhipicephalus</taxon>
        <taxon>Rhipicephalus</taxon>
    </lineage>
</organism>
<accession>A0A224YEL6</accession>